<accession>A0A9P7K7P2</accession>
<organism evidence="2 3">
    <name type="scientific">Asterophora parasitica</name>
    <dbReference type="NCBI Taxonomy" id="117018"/>
    <lineage>
        <taxon>Eukaryota</taxon>
        <taxon>Fungi</taxon>
        <taxon>Dikarya</taxon>
        <taxon>Basidiomycota</taxon>
        <taxon>Agaricomycotina</taxon>
        <taxon>Agaricomycetes</taxon>
        <taxon>Agaricomycetidae</taxon>
        <taxon>Agaricales</taxon>
        <taxon>Tricholomatineae</taxon>
        <taxon>Lyophyllaceae</taxon>
        <taxon>Asterophora</taxon>
    </lineage>
</organism>
<sequence>MPLLIARAENLSAETGSWLFIAEQHSNATSKNSFMHYTSPSLRHNAYNNSNKLVNTFSQAVGCIIKFNKQEVQKLNKKYKKVTRQKEDALEDACKAKEVLAQQVDKTVLLEAILQQIKDGILSASDANIPGATSD</sequence>
<feature type="coiled-coil region" evidence="1">
    <location>
        <begin position="65"/>
        <end position="92"/>
    </location>
</feature>
<gene>
    <name evidence="2" type="ORF">DXG03_000598</name>
</gene>
<protein>
    <submittedName>
        <fullName evidence="2">Uncharacterized protein</fullName>
    </submittedName>
</protein>
<name>A0A9P7K7P2_9AGAR</name>
<dbReference type="Proteomes" id="UP000775547">
    <property type="component" value="Unassembled WGS sequence"/>
</dbReference>
<proteinExistence type="predicted"/>
<evidence type="ECO:0000313" key="2">
    <source>
        <dbReference type="EMBL" id="KAG5640198.1"/>
    </source>
</evidence>
<dbReference type="OrthoDB" id="3060861at2759"/>
<dbReference type="EMBL" id="JABCKV010001036">
    <property type="protein sequence ID" value="KAG5640198.1"/>
    <property type="molecule type" value="Genomic_DNA"/>
</dbReference>
<comment type="caution">
    <text evidence="2">The sequence shown here is derived from an EMBL/GenBank/DDBJ whole genome shotgun (WGS) entry which is preliminary data.</text>
</comment>
<keyword evidence="3" id="KW-1185">Reference proteome</keyword>
<reference evidence="2" key="1">
    <citation type="submission" date="2020-07" db="EMBL/GenBank/DDBJ databases">
        <authorList>
            <person name="Nieuwenhuis M."/>
            <person name="Van De Peppel L.J.J."/>
        </authorList>
    </citation>
    <scope>NUCLEOTIDE SEQUENCE</scope>
    <source>
        <strain evidence="2">AP01</strain>
        <tissue evidence="2">Mycelium</tissue>
    </source>
</reference>
<reference evidence="2" key="2">
    <citation type="submission" date="2021-10" db="EMBL/GenBank/DDBJ databases">
        <title>Phylogenomics reveals ancestral predisposition of the termite-cultivated fungus Termitomyces towards a domesticated lifestyle.</title>
        <authorList>
            <person name="Auxier B."/>
            <person name="Grum-Grzhimaylo A."/>
            <person name="Cardenas M.E."/>
            <person name="Lodge J.D."/>
            <person name="Laessoe T."/>
            <person name="Pedersen O."/>
            <person name="Smith M.E."/>
            <person name="Kuyper T.W."/>
            <person name="Franco-Molano E.A."/>
            <person name="Baroni T.J."/>
            <person name="Aanen D.K."/>
        </authorList>
    </citation>
    <scope>NUCLEOTIDE SEQUENCE</scope>
    <source>
        <strain evidence="2">AP01</strain>
        <tissue evidence="2">Mycelium</tissue>
    </source>
</reference>
<evidence type="ECO:0000313" key="3">
    <source>
        <dbReference type="Proteomes" id="UP000775547"/>
    </source>
</evidence>
<evidence type="ECO:0000256" key="1">
    <source>
        <dbReference type="SAM" id="Coils"/>
    </source>
</evidence>
<dbReference type="AlphaFoldDB" id="A0A9P7K7P2"/>
<keyword evidence="1" id="KW-0175">Coiled coil</keyword>